<proteinExistence type="predicted"/>
<reference evidence="16 18" key="4">
    <citation type="journal article" date="2002" name="Genome Biol.">
        <title>The transposable elements of the Drosophila melanogaster euchromatin: a genomics perspective.</title>
        <authorList>
            <person name="Kaminker J.S."/>
            <person name="Bergman C.M."/>
            <person name="Kronmiller B."/>
            <person name="Carlson J."/>
            <person name="Svirskas R."/>
            <person name="Patel S."/>
            <person name="Frise E."/>
            <person name="Wheeler D.A."/>
            <person name="Lewis S.E."/>
            <person name="Rubin G.M."/>
            <person name="Ashburner M."/>
            <person name="Celniker S.E."/>
        </authorList>
    </citation>
    <scope>NUCLEOTIDE SEQUENCE [LARGE SCALE GENOMIC DNA]</scope>
    <source>
        <strain evidence="18">Berkeley</strain>
    </source>
</reference>
<comment type="subcellular location">
    <subcellularLocation>
        <location evidence="1">Cell membrane</location>
        <location evidence="1">Sarcolemma</location>
        <topology evidence="1">Peripheral membrane protein</topology>
        <orientation evidence="1">Cytoplasmic side</orientation>
    </subcellularLocation>
    <subcellularLocation>
        <location evidence="2">Cytoplasm</location>
    </subcellularLocation>
</comment>
<feature type="compositionally biased region" description="Low complexity" evidence="13">
    <location>
        <begin position="1095"/>
        <end position="1105"/>
    </location>
</feature>
<dbReference type="InterPro" id="IPR027267">
    <property type="entry name" value="AH/BAR_dom_sf"/>
</dbReference>
<reference evidence="16 18" key="6">
    <citation type="journal article" date="2005" name="PLoS Comput. Biol.">
        <title>Combined evidence annotation of transposable elements in genome sequences.</title>
        <authorList>
            <person name="Quesneville H."/>
            <person name="Bergman C.M."/>
            <person name="Andrieu O."/>
            <person name="Autard D."/>
            <person name="Nouaud D."/>
            <person name="Ashburner M."/>
            <person name="Anxolabehere D."/>
        </authorList>
    </citation>
    <scope>NUCLEOTIDE SEQUENCE [LARGE SCALE GENOMIC DNA]</scope>
    <source>
        <strain evidence="18">Berkeley</strain>
    </source>
</reference>
<evidence type="ECO:0000256" key="6">
    <source>
        <dbReference type="ARBA" id="ARBA00022723"/>
    </source>
</evidence>
<dbReference type="GO" id="GO:0042383">
    <property type="term" value="C:sarcolemma"/>
    <property type="evidence" value="ECO:0007669"/>
    <property type="project" value="UniProtKB-SubCell"/>
</dbReference>
<keyword evidence="4" id="KW-1003">Cell membrane</keyword>
<evidence type="ECO:0000256" key="5">
    <source>
        <dbReference type="ARBA" id="ARBA00022490"/>
    </source>
</evidence>
<dbReference type="Gene3D" id="3.30.60.20">
    <property type="match status" value="1"/>
</dbReference>
<reference evidence="16 18" key="5">
    <citation type="journal article" date="2002" name="Genome Biol.">
        <title>Heterochromatic sequences in a Drosophila whole-genome shotgun assembly.</title>
        <authorList>
            <person name="Hoskins R.A."/>
            <person name="Smith C.D."/>
            <person name="Carlson J.W."/>
            <person name="Carvalho A.B."/>
            <person name="Halpern A."/>
            <person name="Kaminker J.S."/>
            <person name="Kennedy C."/>
            <person name="Mungall C.J."/>
            <person name="Sullivan B.A."/>
            <person name="Sutton G.G."/>
            <person name="Yasuhara J.C."/>
            <person name="Wakimoto B.T."/>
            <person name="Myers E.W."/>
            <person name="Celniker S.E."/>
            <person name="Rubin G.M."/>
            <person name="Karpen G.H."/>
        </authorList>
    </citation>
    <scope>NUCLEOTIDE SEQUENCE [LARGE SCALE GENOMIC DNA]</scope>
    <source>
        <strain evidence="18">Berkeley</strain>
    </source>
</reference>
<feature type="compositionally biased region" description="Low complexity" evidence="13">
    <location>
        <begin position="281"/>
        <end position="290"/>
    </location>
</feature>
<evidence type="ECO:0000256" key="3">
    <source>
        <dbReference type="ARBA" id="ARBA00022443"/>
    </source>
</evidence>
<keyword evidence="5" id="KW-0963">Cytoplasm</keyword>
<dbReference type="InterPro" id="IPR002219">
    <property type="entry name" value="PKC_DAG/PE"/>
</dbReference>
<evidence type="ECO:0000256" key="12">
    <source>
        <dbReference type="SAM" id="Coils"/>
    </source>
</evidence>
<dbReference type="GO" id="GO:0008270">
    <property type="term" value="F:zinc ion binding"/>
    <property type="evidence" value="ECO:0007669"/>
    <property type="project" value="UniProtKB-KW"/>
</dbReference>
<evidence type="ECO:0000256" key="7">
    <source>
        <dbReference type="ARBA" id="ARBA00022737"/>
    </source>
</evidence>
<dbReference type="InterPro" id="IPR001452">
    <property type="entry name" value="SH3_domain"/>
</dbReference>
<reference evidence="16 18" key="3">
    <citation type="journal article" date="2002" name="Genome Biol.">
        <title>Annotation of the Drosophila melanogaster euchromatic genome: a systematic review.</title>
        <authorList>
            <person name="Misra S."/>
            <person name="Crosby M.A."/>
            <person name="Mungall C.J."/>
            <person name="Matthews B.B."/>
            <person name="Campbell K.S."/>
            <person name="Hradecky P."/>
            <person name="Huang Y."/>
            <person name="Kaminker J.S."/>
            <person name="Millburn G.H."/>
            <person name="Prochnik S.E."/>
            <person name="Smith C.D."/>
            <person name="Tupy J.L."/>
            <person name="Whitfied E.J."/>
            <person name="Bayraktaroglu L."/>
            <person name="Berman B.P."/>
            <person name="Bettencourt B.R."/>
            <person name="Celniker S.E."/>
            <person name="de Grey A.D."/>
            <person name="Drysdale R.A."/>
            <person name="Harris N.L."/>
            <person name="Richter J."/>
            <person name="Russo S."/>
            <person name="Schroeder A.J."/>
            <person name="Shu S.Q."/>
            <person name="Stapleton M."/>
            <person name="Yamada C."/>
            <person name="Ashburner M."/>
            <person name="Gelbart W.M."/>
            <person name="Rubin G.M."/>
            <person name="Lewis S.E."/>
        </authorList>
    </citation>
    <scope>GENOME REANNOTATION</scope>
    <source>
        <strain evidence="18">Berkeley</strain>
    </source>
</reference>
<feature type="compositionally biased region" description="Basic and acidic residues" evidence="13">
    <location>
        <begin position="980"/>
        <end position="989"/>
    </location>
</feature>
<evidence type="ECO:0000259" key="14">
    <source>
        <dbReference type="PROSITE" id="PS50002"/>
    </source>
</evidence>
<keyword evidence="18" id="KW-1185">Reference proteome</keyword>
<dbReference type="PANTHER" id="PTHR15135:SF7">
    <property type="entry name" value="STAC-LIKE, ISOFORM J"/>
    <property type="match status" value="1"/>
</dbReference>
<protein>
    <submittedName>
        <fullName evidence="16">Stac-like, isoform X</fullName>
    </submittedName>
</protein>
<keyword evidence="12" id="KW-0175">Coiled coil</keyword>
<feature type="compositionally biased region" description="Low complexity" evidence="13">
    <location>
        <begin position="1155"/>
        <end position="1165"/>
    </location>
</feature>
<dbReference type="Pfam" id="PF00130">
    <property type="entry name" value="C1_1"/>
    <property type="match status" value="1"/>
</dbReference>
<dbReference type="SMART" id="SM00109">
    <property type="entry name" value="C1"/>
    <property type="match status" value="1"/>
</dbReference>
<evidence type="ECO:0000259" key="15">
    <source>
        <dbReference type="PROSITE" id="PS50081"/>
    </source>
</evidence>
<dbReference type="CTD" id="5740318"/>
<reference evidence="16 18" key="10">
    <citation type="journal article" date="2015" name="G3 (Bethesda)">
        <title>Gene Model Annotations for Drosophila melanogaster: The Rule-Benders.</title>
        <authorList>
            <consortium name="FlyBase Consortium"/>
            <person name="Crosby M.A."/>
            <person name="Gramates L.S."/>
            <person name="Dos Santos G."/>
            <person name="Matthews B.B."/>
            <person name="St Pierre S.E."/>
            <person name="Zhou P."/>
            <person name="Schroeder A.J."/>
            <person name="Falls K."/>
            <person name="Emmert D.B."/>
            <person name="Russo S.M."/>
            <person name="Gelbart W.M."/>
            <person name="null"/>
        </authorList>
    </citation>
    <scope>NUCLEOTIDE SEQUENCE [LARGE SCALE GENOMIC DNA]</scope>
    <source>
        <strain evidence="18">Berkeley</strain>
    </source>
</reference>
<dbReference type="EMBL" id="AE013599">
    <property type="protein sequence ID" value="QJC18712.1"/>
    <property type="molecule type" value="Genomic_DNA"/>
</dbReference>
<feature type="domain" description="SH3" evidence="14">
    <location>
        <begin position="1248"/>
        <end position="1307"/>
    </location>
</feature>
<keyword evidence="3 11" id="KW-0728">SH3 domain</keyword>
<feature type="compositionally biased region" description="Polar residues" evidence="13">
    <location>
        <begin position="171"/>
        <end position="188"/>
    </location>
</feature>
<dbReference type="PROSITE" id="PS50002">
    <property type="entry name" value="SH3"/>
    <property type="match status" value="1"/>
</dbReference>
<reference evidence="16 18" key="1">
    <citation type="journal article" date="2000" name="Science">
        <title>The genome sequence of Drosophila melanogaster.</title>
        <authorList>
            <person name="Adams M.D."/>
            <person name="Celniker S.E."/>
            <person name="Holt R.A."/>
            <person name="Evans C.A."/>
            <person name="Gocayne J.D."/>
            <person name="Amanatides P.G."/>
            <person name="Scherer S.E."/>
            <person name="Li P.W."/>
            <person name="Hoskins R.A."/>
            <person name="Galle R.F."/>
            <person name="George R.A."/>
            <person name="Lewis S.E."/>
            <person name="Richards S."/>
            <person name="Ashburner M."/>
            <person name="Henderson S.N."/>
            <person name="Sutton G.G."/>
            <person name="Wortman J.R."/>
            <person name="Yandell M.D."/>
            <person name="Zhang Q."/>
            <person name="Chen L.X."/>
            <person name="Brandon R.C."/>
            <person name="Rogers Y.H."/>
            <person name="Blazej R.G."/>
            <person name="Champe M."/>
            <person name="Pfeiffer B.D."/>
            <person name="Wan K.H."/>
            <person name="Doyle C."/>
            <person name="Baxter E.G."/>
            <person name="Helt G."/>
            <person name="Nelson C.R."/>
            <person name="Gabor G.L."/>
            <person name="Abril J.F."/>
            <person name="Agbayani A."/>
            <person name="An H.J."/>
            <person name="Andrews-Pfannkoch C."/>
            <person name="Baldwin D."/>
            <person name="Ballew R.M."/>
            <person name="Basu A."/>
            <person name="Baxendale J."/>
            <person name="Bayraktaroglu L."/>
            <person name="Beasley E.M."/>
            <person name="Beeson K.Y."/>
            <person name="Benos P.V."/>
            <person name="Berman B.P."/>
            <person name="Bhandari D."/>
            <person name="Bolshakov S."/>
            <person name="Borkova D."/>
            <person name="Botchan M.R."/>
            <person name="Bouck J."/>
            <person name="Brokstein P."/>
            <person name="Brottier P."/>
            <person name="Burtis K.C."/>
            <person name="Busam D.A."/>
            <person name="Butler H."/>
            <person name="Cadieu E."/>
            <person name="Center A."/>
            <person name="Chandra I."/>
            <person name="Cherry J.M."/>
            <person name="Cawley S."/>
            <person name="Dahlke C."/>
            <person name="Davenport L.B."/>
            <person name="Davies P."/>
            <person name="de Pablos B."/>
            <person name="Delcher A."/>
            <person name="Deng Z."/>
            <person name="Mays A.D."/>
            <person name="Dew I."/>
            <person name="Dietz S.M."/>
            <person name="Dodson K."/>
            <person name="Doup L.E."/>
            <person name="Downes M."/>
            <person name="Dugan-Rocha S."/>
            <person name="Dunkov B.C."/>
            <person name="Dunn P."/>
            <person name="Durbin K.J."/>
            <person name="Evangelista C.C."/>
            <person name="Ferraz C."/>
            <person name="Ferriera S."/>
            <person name="Fleischmann W."/>
            <person name="Fosler C."/>
            <person name="Gabrielian A.E."/>
            <person name="Garg N.S."/>
            <person name="Gelbart W.M."/>
            <person name="Glasser K."/>
            <person name="Glodek A."/>
            <person name="Gong F."/>
            <person name="Gorrell J.H."/>
            <person name="Gu Z."/>
            <person name="Guan P."/>
            <person name="Harris M."/>
            <person name="Harris N.L."/>
            <person name="Harvey D."/>
            <person name="Heiman T.J."/>
            <person name="Hernandez J.R."/>
            <person name="Houck J."/>
            <person name="Hostin D."/>
            <person name="Houston K.A."/>
            <person name="Howland T.J."/>
            <person name="Wei M.H."/>
            <person name="Ibegwam C."/>
            <person name="Jalali M."/>
            <person name="Kalush F."/>
            <person name="Karpen G.H."/>
            <person name="Ke Z."/>
            <person name="Kennison J.A."/>
            <person name="Ketchum K.A."/>
            <person name="Kimmel B.E."/>
            <person name="Kodira C.D."/>
            <person name="Kraft C."/>
            <person name="Kravitz S."/>
            <person name="Kulp D."/>
            <person name="Lai Z."/>
            <person name="Lasko P."/>
            <person name="Lei Y."/>
            <person name="Levitsky A.A."/>
            <person name="Li J."/>
            <person name="Li Z."/>
            <person name="Liang Y."/>
            <person name="Lin X."/>
            <person name="Liu X."/>
            <person name="Mattei B."/>
            <person name="McIntosh T.C."/>
            <person name="McLeod M.P."/>
            <person name="McPherson D."/>
            <person name="Merkulov G."/>
            <person name="Milshina N.V."/>
            <person name="Mobarry C."/>
            <person name="Morris J."/>
            <person name="Moshrefi A."/>
            <person name="Mount S.M."/>
            <person name="Moy M."/>
            <person name="Murphy B."/>
            <person name="Murphy L."/>
            <person name="Muzny D.M."/>
            <person name="Nelson D.L."/>
            <person name="Nelson D.R."/>
            <person name="Nelson K.A."/>
            <person name="Nixon K."/>
            <person name="Nusskern D.R."/>
            <person name="Pacleb J.M."/>
            <person name="Palazzolo M."/>
            <person name="Pittman G.S."/>
            <person name="Pan S."/>
            <person name="Pollard J."/>
            <person name="Puri V."/>
            <person name="Reese M.G."/>
            <person name="Reinert K."/>
            <person name="Remington K."/>
            <person name="Saunders R.D."/>
            <person name="Scheeler F."/>
            <person name="Shen H."/>
            <person name="Shue B.C."/>
            <person name="Siden-Kiamos I."/>
            <person name="Simpson M."/>
            <person name="Skupski M.P."/>
            <person name="Smith T."/>
            <person name="Spier E."/>
            <person name="Spradling A.C."/>
            <person name="Stapleton M."/>
            <person name="Strong R."/>
            <person name="Sun E."/>
            <person name="Svirskas R."/>
            <person name="Tector C."/>
            <person name="Turner R."/>
            <person name="Venter E."/>
            <person name="Wang A.H."/>
            <person name="Wang X."/>
            <person name="Wang Z.Y."/>
            <person name="Wassarman D.A."/>
            <person name="Weinstock G.M."/>
            <person name="Weissenbach J."/>
            <person name="Williams S.M."/>
            <person name="WoodageT"/>
            <person name="Worley K.C."/>
            <person name="Wu D."/>
            <person name="Yang S."/>
            <person name="Yao Q.A."/>
            <person name="Ye J."/>
            <person name="Yeh R.F."/>
            <person name="Zaveri J.S."/>
            <person name="Zhan M."/>
            <person name="Zhang G."/>
            <person name="Zhao Q."/>
            <person name="Zheng L."/>
            <person name="Zheng X.H."/>
            <person name="Zhong F.N."/>
            <person name="Zhong W."/>
            <person name="Zhou X."/>
            <person name="Zhu S."/>
            <person name="Zhu X."/>
            <person name="Smith H.O."/>
            <person name="Gibbs R.A."/>
            <person name="Myers E.W."/>
            <person name="Rubin G.M."/>
            <person name="Venter J.C."/>
        </authorList>
    </citation>
    <scope>NUCLEOTIDE SEQUENCE [LARGE SCALE GENOMIC DNA]</scope>
    <source>
        <strain evidence="18">Berkeley</strain>
    </source>
</reference>
<dbReference type="PANTHER" id="PTHR15135">
    <property type="entry name" value="STAC"/>
    <property type="match status" value="1"/>
</dbReference>
<dbReference type="AGR" id="FB:FBgn0263980"/>
<evidence type="ECO:0000256" key="1">
    <source>
        <dbReference type="ARBA" id="ARBA00004278"/>
    </source>
</evidence>
<evidence type="ECO:0000313" key="16">
    <source>
        <dbReference type="EMBL" id="QJC18712.1"/>
    </source>
</evidence>
<feature type="region of interest" description="Disordered" evidence="13">
    <location>
        <begin position="890"/>
        <end position="920"/>
    </location>
</feature>
<reference evidence="16 18" key="11">
    <citation type="journal article" date="2015" name="Genome Res.">
        <title>The Release 6 reference sequence of the Drosophila melanogaster genome.</title>
        <authorList>
            <person name="Hoskins R.A."/>
            <person name="Carlson J.W."/>
            <person name="Wan K.H."/>
            <person name="Park S."/>
            <person name="Mendez I."/>
            <person name="Galle S.E."/>
            <person name="Booth B.W."/>
            <person name="Pfeiffer B.D."/>
            <person name="George R.A."/>
            <person name="Svirskas R."/>
            <person name="Krzywinski M."/>
            <person name="Schein J."/>
            <person name="Accardo M.C."/>
            <person name="Damia E."/>
            <person name="Messina G."/>
            <person name="Mendez-Lago M."/>
            <person name="de Pablos B."/>
            <person name="Demakova O.V."/>
            <person name="Andreyeva E.N."/>
            <person name="Boldyreva L.V."/>
            <person name="Marra M."/>
            <person name="Carvalho A.B."/>
            <person name="Dimitri P."/>
            <person name="Villasante A."/>
            <person name="Zhimulev I.F."/>
            <person name="Rubin G.M."/>
            <person name="Karpen G.H."/>
            <person name="Celniker S.E."/>
        </authorList>
    </citation>
    <scope>NUCLEOTIDE SEQUENCE [LARGE SCALE GENOMIC DNA]</scope>
    <source>
        <strain evidence="18">Berkeley</strain>
    </source>
</reference>
<dbReference type="RefSeq" id="NP_001369089.1">
    <property type="nucleotide sequence ID" value="NM_001382114.1"/>
</dbReference>
<reference evidence="16 18" key="8">
    <citation type="journal article" date="2007" name="Science">
        <title>Sequence finishing and mapping of Drosophila melanogaster heterochromatin.</title>
        <authorList>
            <person name="Hoskins R.A."/>
            <person name="Carlson J.W."/>
            <person name="Kennedy C."/>
            <person name="Acevedo D."/>
            <person name="Evans-Holm M."/>
            <person name="Frise E."/>
            <person name="Wan K.H."/>
            <person name="Park S."/>
            <person name="Mendez-Lago M."/>
            <person name="Rossi F."/>
            <person name="Villasante A."/>
            <person name="Dimitri P."/>
            <person name="Karpen G.H."/>
            <person name="Celniker S.E."/>
        </authorList>
    </citation>
    <scope>NUCLEOTIDE SEQUENCE [LARGE SCALE GENOMIC DNA]</scope>
    <source>
        <strain evidence="18">Berkeley</strain>
    </source>
</reference>
<feature type="compositionally biased region" description="Polar residues" evidence="13">
    <location>
        <begin position="1179"/>
        <end position="1188"/>
    </location>
</feature>
<dbReference type="FunFam" id="3.30.60.20:FF:000056">
    <property type="entry name" value="Uncharacterized protein, isoform C"/>
    <property type="match status" value="1"/>
</dbReference>
<feature type="compositionally biased region" description="Basic and acidic residues" evidence="13">
    <location>
        <begin position="385"/>
        <end position="402"/>
    </location>
</feature>
<reference evidence="16 18" key="2">
    <citation type="journal article" date="2002" name="Genome Biol.">
        <title>Finishing a whole-genome shotgun: release 3 of the Drosophila melanogaster euchromatic genome sequence.</title>
        <authorList>
            <person name="Celniker S.E."/>
            <person name="Wheeler D.A."/>
            <person name="Kronmiller B."/>
            <person name="Carlson J.W."/>
            <person name="Halpern A."/>
            <person name="Patel S."/>
            <person name="Adams M."/>
            <person name="Champe M."/>
            <person name="Dugan S.P."/>
            <person name="Frise E."/>
            <person name="Hodgson A."/>
            <person name="George R.A."/>
            <person name="Hoskins R.A."/>
            <person name="Laverty T."/>
            <person name="Muzny D.M."/>
            <person name="Nelson C.R."/>
            <person name="Pacleb J.M."/>
            <person name="Park S."/>
            <person name="Pfeiffer B.D."/>
            <person name="Richards S."/>
            <person name="Sodergren E.J."/>
            <person name="Svirskas R."/>
            <person name="Tabor P.E."/>
            <person name="Wan K."/>
            <person name="Stapleton M."/>
            <person name="Sutton G.G."/>
            <person name="Venter C."/>
            <person name="Weinstock G."/>
            <person name="Scherer S.E."/>
            <person name="Myers E.W."/>
            <person name="Gibbs R.A."/>
            <person name="Rubin G.M."/>
        </authorList>
    </citation>
    <scope>NUCLEOTIDE SEQUENCE [LARGE SCALE GENOMIC DNA]</scope>
    <source>
        <strain evidence="18">Berkeley</strain>
    </source>
</reference>
<dbReference type="InterPro" id="IPR036028">
    <property type="entry name" value="SH3-like_dom_sf"/>
</dbReference>
<feature type="region of interest" description="Disordered" evidence="13">
    <location>
        <begin position="972"/>
        <end position="1014"/>
    </location>
</feature>
<feature type="compositionally biased region" description="Low complexity" evidence="13">
    <location>
        <begin position="433"/>
        <end position="445"/>
    </location>
</feature>
<dbReference type="Pfam" id="PF00018">
    <property type="entry name" value="SH3_1"/>
    <property type="match status" value="1"/>
</dbReference>
<reference evidence="16 18" key="9">
    <citation type="journal article" date="2015" name="G3 (Bethesda)">
        <title>Gene Model Annotations for Drosophila melanogaster: Impact of High-Throughput Data.</title>
        <authorList>
            <consortium name="FlyBase Consortium"/>
            <person name="Matthews B.B."/>
            <person name="Dos Santos G."/>
            <person name="Crosby M.A."/>
            <person name="Emmert D.B."/>
            <person name="St Pierre S.E."/>
            <person name="Gramates L.S."/>
            <person name="Zhou P."/>
            <person name="Schroeder A.J."/>
            <person name="Falls K."/>
            <person name="Strelets V."/>
            <person name="Russo S.M."/>
            <person name="Gelbart W.M."/>
            <person name="null"/>
        </authorList>
    </citation>
    <scope>NUCLEOTIDE SEQUENCE [LARGE SCALE GENOMIC DNA]</scope>
    <source>
        <strain evidence="18">Berkeley</strain>
    </source>
</reference>
<organism evidence="16 18">
    <name type="scientific">Drosophila melanogaster</name>
    <name type="common">Fruit fly</name>
    <dbReference type="NCBI Taxonomy" id="7227"/>
    <lineage>
        <taxon>Eukaryota</taxon>
        <taxon>Metazoa</taxon>
        <taxon>Ecdysozoa</taxon>
        <taxon>Arthropoda</taxon>
        <taxon>Hexapoda</taxon>
        <taxon>Insecta</taxon>
        <taxon>Pterygota</taxon>
        <taxon>Neoptera</taxon>
        <taxon>Endopterygota</taxon>
        <taxon>Diptera</taxon>
        <taxon>Brachycera</taxon>
        <taxon>Muscomorpha</taxon>
        <taxon>Ephydroidea</taxon>
        <taxon>Drosophilidae</taxon>
        <taxon>Drosophila</taxon>
        <taxon>Sophophora</taxon>
    </lineage>
</organism>
<dbReference type="Pfam" id="PF26085">
    <property type="entry name" value="SH3_20"/>
    <property type="match status" value="1"/>
</dbReference>
<feature type="region of interest" description="Disordered" evidence="13">
    <location>
        <begin position="1095"/>
        <end position="1188"/>
    </location>
</feature>
<sequence>MYVIYPADELILMTYGFFAPRVKPRPSLDCLPEPLVPIEYPARATNTSNLAGHHTNKVPTNAAVHFEAITPPIAIQPATAPAALASFYPGSPPASPPFTYPGSPVPSNFFDFEEVVPPPTFQCQSQSLPPTPTRRTSRASLTHSNNSNLSHQGSTKRSSLRRNPQRPPTASMYNDYNDASQMQGNSATGPGRAPFQRSSAAIDQDSAAGGALEHYGDLRSRSPSIFLEPPTPDPTHAHFGPGWGRPMSPMDLPPERSSASASGSKSPTGKSRLRPKLHLPLGRLGRSSSSDTRESNRLREDVHVHVENPVFSSENLRQNNFDAFFEAREPVIKLHPKTPNTAPADGSGRGYSPPLENYAGVYDSPRTRSPAGKSGASGGGLFARSPREDRERMAGARSRSADQCDGAVGGQASGAAARGSNSAGGGGGGASSGGTPSKGSSVKSSSGRRSRRRRIFGWRGPRGGSLSPQGGSMASYNGVLKDYSHSSLNEAFKSQNNVNFKLIKTVSDFSETLSRLYEEHATALQVAVSNYRKKNAELRKERPACHLAIFQAWETFLQEVETDSQACNDVASVLSRQVSRPMLDKSFHRKVQSRKIFTHRESFETIIAKTEEKLSKCRVDYKQCHLAHRQNPSQHSLTEYIDAHNAYVQQLHATNGMLEAYHTDTLPQQMQELEEIHNDLVAIVSDSLMQGAEVIAGKANDQAKRYNSLSNQCAAVSPQQDLVNFVRLLAQPSQAQKIPRRLFASPQAEVGEEAGDHNEMTPCLRNELVFDRHSTLSQRSALESLKREAIELELQIRQLQDSIEALNRTQTRGIEGQLYNKVNELQEDLSMKKFDLRAKQIHLAAIRAQKDLFVSKVEPTSPRNERKFSAATAPSMKTKWLKAFKSLKPAGSGSAQQADRRNGASSTASEPLRPNLDGSHHLQEYTYKKITACDVCSQILRGHTRQGLRCRICKLNAHGDCAPNLPRCQPKQKLLRRQKSTSELENRVDIEEETGADKSVQAKQMDGSVAGGSALPVPVLSERELGRAPPPDIPIVSVSELALQEQQQQQQQQQQQHQQQQRSLASVAQAAAVRAGRGVRPPPVAMPILGVQLQQQELQQQRGGLPVPSQDISSSSAPHSPRRQKLNLRMKSLSLDSPESSELHGQFRRRTQLPGTGASTSAGSGYYHGGSGGHLEHSTPPSNNSRLHWTNASKTITAPSSPSHPGRKLLYATRGMRGGSVDLPDEMEKSQSSASTSPCLSPKTHRLLPTNLYVIIYNFKARHADELDLKAGYKVTVIDNSDPDWWKGKVLGRVGYFPSKYCVRLNANEKPLQVTHNLQVSDSERGENLTLLRDQIVIQTGDEVNGMVMIRAAEHGQGYCPIKYLQEV</sequence>
<dbReference type="PROSITE" id="PS50081">
    <property type="entry name" value="ZF_DAG_PE_2"/>
    <property type="match status" value="1"/>
</dbReference>
<dbReference type="SMART" id="SM00326">
    <property type="entry name" value="SH3"/>
    <property type="match status" value="1"/>
</dbReference>
<evidence type="ECO:0000256" key="11">
    <source>
        <dbReference type="PROSITE-ProRule" id="PRU00192"/>
    </source>
</evidence>
<dbReference type="FunFam" id="1.20.1270.60:FF:000071">
    <property type="entry name" value="Uncharacterized protein, isoform U"/>
    <property type="match status" value="1"/>
</dbReference>
<feature type="compositionally biased region" description="Basic and acidic residues" evidence="13">
    <location>
        <begin position="291"/>
        <end position="301"/>
    </location>
</feature>
<evidence type="ECO:0000256" key="4">
    <source>
        <dbReference type="ARBA" id="ARBA00022475"/>
    </source>
</evidence>
<dbReference type="InterPro" id="IPR059031">
    <property type="entry name" value="SH3_20"/>
</dbReference>
<dbReference type="FlyBase" id="FBgn0263980">
    <property type="gene designation" value="Stacl"/>
</dbReference>
<feature type="region of interest" description="Disordered" evidence="13">
    <location>
        <begin position="335"/>
        <end position="472"/>
    </location>
</feature>
<evidence type="ECO:0000256" key="9">
    <source>
        <dbReference type="ARBA" id="ARBA00022833"/>
    </source>
</evidence>
<evidence type="ECO:0000256" key="10">
    <source>
        <dbReference type="ARBA" id="ARBA00023136"/>
    </source>
</evidence>
<accession>A0A6M3QAK8</accession>
<dbReference type="OrthoDB" id="6250593at2759"/>
<gene>
    <name evidence="16 17" type="primary">Stacl</name>
    <name evidence="16" type="synonym">CG12958</name>
    <name evidence="16" type="synonym">CG12959</name>
    <name evidence="16" type="synonym">CG14163</name>
    <name evidence="16" type="synonym">CG18625</name>
    <name evidence="16" type="synonym">CG30470</name>
    <name evidence="16" type="synonym">CG34318</name>
    <name evidence="16" type="synonym">CG34365</name>
    <name evidence="16" type="synonym">CG43223</name>
    <name evidence="16" type="synonym">CG8179</name>
    <name evidence="16" type="synonym">Dm_2R:47664</name>
    <name evidence="16" type="synonym">Dm_2R:47672</name>
    <name evidence="16" type="synonym">Dmel\CG43729</name>
    <name evidence="16" type="synonym">Dstac</name>
    <name evidence="16" type="synonym">mdcds_11908</name>
    <name evidence="16 17" type="ORF">CG43729</name>
    <name evidence="16" type="ORF">Dmel_CG43729</name>
</gene>
<dbReference type="Gene3D" id="1.20.1270.60">
    <property type="entry name" value="Arfaptin homology (AH) domain/BAR domain"/>
    <property type="match status" value="1"/>
</dbReference>
<dbReference type="CDD" id="cd20817">
    <property type="entry name" value="C1_Stac"/>
    <property type="match status" value="1"/>
</dbReference>
<keyword evidence="10" id="KW-0472">Membrane</keyword>
<evidence type="ECO:0000313" key="17">
    <source>
        <dbReference type="FlyBase" id="FBgn0263980"/>
    </source>
</evidence>
<dbReference type="GO" id="GO:0005737">
    <property type="term" value="C:cytoplasm"/>
    <property type="evidence" value="ECO:0007669"/>
    <property type="project" value="UniProtKB-SubCell"/>
</dbReference>
<evidence type="ECO:0000256" key="8">
    <source>
        <dbReference type="ARBA" id="ARBA00022771"/>
    </source>
</evidence>
<dbReference type="VEuPathDB" id="VectorBase:FBgn0263980"/>
<evidence type="ECO:0000256" key="2">
    <source>
        <dbReference type="ARBA" id="ARBA00004496"/>
    </source>
</evidence>
<name>A0A6M3QAK8_DROME</name>
<feature type="coiled-coil region" evidence="12">
    <location>
        <begin position="782"/>
        <end position="809"/>
    </location>
</feature>
<feature type="compositionally biased region" description="Low complexity" evidence="13">
    <location>
        <begin position="140"/>
        <end position="151"/>
    </location>
</feature>
<feature type="compositionally biased region" description="Gly residues" evidence="13">
    <location>
        <begin position="422"/>
        <end position="432"/>
    </location>
</feature>
<feature type="region of interest" description="Disordered" evidence="13">
    <location>
        <begin position="120"/>
        <end position="301"/>
    </location>
</feature>
<dbReference type="SUPFAM" id="SSF103657">
    <property type="entry name" value="BAR/IMD domain-like"/>
    <property type="match status" value="1"/>
</dbReference>
<dbReference type="PROSITE" id="PS00479">
    <property type="entry name" value="ZF_DAG_PE_1"/>
    <property type="match status" value="1"/>
</dbReference>
<dbReference type="ExpressionAtlas" id="A0A6M3QAK8">
    <property type="expression patterns" value="baseline and differential"/>
</dbReference>
<dbReference type="Bgee" id="FBgn0263980">
    <property type="expression patterns" value="Expressed in photoreceptor cell R7 (Drosophila) in insect head and 232 other cell types or tissues"/>
</dbReference>
<dbReference type="OMA" id="QGKCLGK"/>
<dbReference type="FunFam" id="2.30.30.40:FF:000221">
    <property type="entry name" value="SH3 and cysteine-rich domain-containing protein 2"/>
    <property type="match status" value="1"/>
</dbReference>
<keyword evidence="7" id="KW-0677">Repeat</keyword>
<dbReference type="InterPro" id="IPR039688">
    <property type="entry name" value="STAC1/2/3"/>
</dbReference>
<keyword evidence="9" id="KW-0862">Zinc</keyword>
<evidence type="ECO:0000313" key="18">
    <source>
        <dbReference type="Proteomes" id="UP000000803"/>
    </source>
</evidence>
<feature type="compositionally biased region" description="Basic residues" evidence="13">
    <location>
        <begin position="446"/>
        <end position="456"/>
    </location>
</feature>
<keyword evidence="6" id="KW-0479">Metal-binding</keyword>
<dbReference type="SUPFAM" id="SSF50044">
    <property type="entry name" value="SH3-domain"/>
    <property type="match status" value="1"/>
</dbReference>
<keyword evidence="8" id="KW-0863">Zinc-finger</keyword>
<feature type="compositionally biased region" description="Polar residues" evidence="13">
    <location>
        <begin position="893"/>
        <end position="909"/>
    </location>
</feature>
<dbReference type="Gene3D" id="2.30.30.40">
    <property type="entry name" value="SH3 Domains"/>
    <property type="match status" value="1"/>
</dbReference>
<feature type="compositionally biased region" description="Low complexity" evidence="13">
    <location>
        <begin position="257"/>
        <end position="270"/>
    </location>
</feature>
<dbReference type="GeneID" id="5740318"/>
<reference evidence="16 18" key="7">
    <citation type="journal article" date="2007" name="Science">
        <title>The Release 5.1 annotation of Drosophila melanogaster heterochromatin.</title>
        <authorList>
            <person name="Smith C.D."/>
            <person name="Shu S."/>
            <person name="Mungall C.J."/>
            <person name="Karpen G.H."/>
        </authorList>
    </citation>
    <scope>NUCLEOTIDE SEQUENCE [LARGE SCALE GENOMIC DNA]</scope>
    <source>
        <strain evidence="18">Berkeley</strain>
    </source>
</reference>
<dbReference type="InterPro" id="IPR046349">
    <property type="entry name" value="C1-like_sf"/>
</dbReference>
<dbReference type="Proteomes" id="UP000000803">
    <property type="component" value="Chromosome 2R"/>
</dbReference>
<evidence type="ECO:0000256" key="13">
    <source>
        <dbReference type="SAM" id="MobiDB-lite"/>
    </source>
</evidence>
<dbReference type="SUPFAM" id="SSF57889">
    <property type="entry name" value="Cysteine-rich domain"/>
    <property type="match status" value="1"/>
</dbReference>
<feature type="domain" description="Phorbol-ester/DAG-type" evidence="15">
    <location>
        <begin position="919"/>
        <end position="968"/>
    </location>
</feature>